<organism evidence="1 2">
    <name type="scientific">Aquatica leii</name>
    <dbReference type="NCBI Taxonomy" id="1421715"/>
    <lineage>
        <taxon>Eukaryota</taxon>
        <taxon>Metazoa</taxon>
        <taxon>Ecdysozoa</taxon>
        <taxon>Arthropoda</taxon>
        <taxon>Hexapoda</taxon>
        <taxon>Insecta</taxon>
        <taxon>Pterygota</taxon>
        <taxon>Neoptera</taxon>
        <taxon>Endopterygota</taxon>
        <taxon>Coleoptera</taxon>
        <taxon>Polyphaga</taxon>
        <taxon>Elateriformia</taxon>
        <taxon>Elateroidea</taxon>
        <taxon>Lampyridae</taxon>
        <taxon>Luciolinae</taxon>
        <taxon>Aquatica</taxon>
    </lineage>
</organism>
<dbReference type="AlphaFoldDB" id="A0AAN7PGR5"/>
<comment type="caution">
    <text evidence="1">The sequence shown here is derived from an EMBL/GenBank/DDBJ whole genome shotgun (WGS) entry which is preliminary data.</text>
</comment>
<reference evidence="2" key="1">
    <citation type="submission" date="2023-01" db="EMBL/GenBank/DDBJ databases">
        <title>Key to firefly adult light organ development and bioluminescence: homeobox transcription factors regulate luciferase expression and transportation to peroxisome.</title>
        <authorList>
            <person name="Fu X."/>
        </authorList>
    </citation>
    <scope>NUCLEOTIDE SEQUENCE [LARGE SCALE GENOMIC DNA]</scope>
</reference>
<name>A0AAN7PGR5_9COLE</name>
<keyword evidence="2" id="KW-1185">Reference proteome</keyword>
<sequence>MADILFCNETSFCIFLQKTSKLDDRDLTRPQKLPSLPVPYPDWLQETKTDEAGPSLAATSPICTQPCVVNPAMSLQHLT</sequence>
<dbReference type="EMBL" id="JARPUR010000001">
    <property type="protein sequence ID" value="KAK4885939.1"/>
    <property type="molecule type" value="Genomic_DNA"/>
</dbReference>
<accession>A0AAN7PGR5</accession>
<protein>
    <submittedName>
        <fullName evidence="1">Uncharacterized protein</fullName>
    </submittedName>
</protein>
<gene>
    <name evidence="1" type="ORF">RN001_002210</name>
</gene>
<evidence type="ECO:0000313" key="1">
    <source>
        <dbReference type="EMBL" id="KAK4885939.1"/>
    </source>
</evidence>
<dbReference type="Proteomes" id="UP001353858">
    <property type="component" value="Unassembled WGS sequence"/>
</dbReference>
<proteinExistence type="predicted"/>
<evidence type="ECO:0000313" key="2">
    <source>
        <dbReference type="Proteomes" id="UP001353858"/>
    </source>
</evidence>